<dbReference type="PIRSF" id="PIRSF006769">
    <property type="entry name" value="RibD"/>
    <property type="match status" value="1"/>
</dbReference>
<dbReference type="InterPro" id="IPR016193">
    <property type="entry name" value="Cytidine_deaminase-like"/>
</dbReference>
<dbReference type="Gene3D" id="3.40.430.10">
    <property type="entry name" value="Dihydrofolate Reductase, subunit A"/>
    <property type="match status" value="1"/>
</dbReference>
<evidence type="ECO:0000256" key="1">
    <source>
        <dbReference type="ARBA" id="ARBA00004882"/>
    </source>
</evidence>
<dbReference type="PROSITE" id="PS00903">
    <property type="entry name" value="CYT_DCMP_DEAMINASES_1"/>
    <property type="match status" value="1"/>
</dbReference>
<protein>
    <recommendedName>
        <fullName evidence="9">CMP/dCMP-type deaminase domain-containing protein</fullName>
    </recommendedName>
</protein>
<keyword evidence="3" id="KW-0686">Riboflavin biosynthesis</keyword>
<dbReference type="Pfam" id="PF00383">
    <property type="entry name" value="dCMP_cyt_deam_1"/>
    <property type="match status" value="1"/>
</dbReference>
<keyword evidence="5" id="KW-0862">Zinc</keyword>
<comment type="pathway">
    <text evidence="2">Cofactor biosynthesis; riboflavin biosynthesis; 5-amino-6-(D-ribitylamino)uracil from GTP: step 3/4.</text>
</comment>
<dbReference type="InterPro" id="IPR016192">
    <property type="entry name" value="APOBEC/CMP_deaminase_Zn-bd"/>
</dbReference>
<keyword evidence="7" id="KW-0560">Oxidoreductase</keyword>
<evidence type="ECO:0000256" key="4">
    <source>
        <dbReference type="ARBA" id="ARBA00022723"/>
    </source>
</evidence>
<dbReference type="AlphaFoldDB" id="A0A381VS09"/>
<evidence type="ECO:0000256" key="3">
    <source>
        <dbReference type="ARBA" id="ARBA00022619"/>
    </source>
</evidence>
<evidence type="ECO:0000256" key="8">
    <source>
        <dbReference type="ARBA" id="ARBA00023268"/>
    </source>
</evidence>
<dbReference type="UniPathway" id="UPA00275">
    <property type="reaction ID" value="UER00401"/>
</dbReference>
<evidence type="ECO:0000259" key="9">
    <source>
        <dbReference type="PROSITE" id="PS51747"/>
    </source>
</evidence>
<evidence type="ECO:0000313" key="10">
    <source>
        <dbReference type="EMBL" id="SVA42333.1"/>
    </source>
</evidence>
<dbReference type="GO" id="GO:0050661">
    <property type="term" value="F:NADP binding"/>
    <property type="evidence" value="ECO:0007669"/>
    <property type="project" value="InterPro"/>
</dbReference>
<evidence type="ECO:0000256" key="6">
    <source>
        <dbReference type="ARBA" id="ARBA00022857"/>
    </source>
</evidence>
<dbReference type="InterPro" id="IPR024072">
    <property type="entry name" value="DHFR-like_dom_sf"/>
</dbReference>
<evidence type="ECO:0000256" key="7">
    <source>
        <dbReference type="ARBA" id="ARBA00023002"/>
    </source>
</evidence>
<dbReference type="GO" id="GO:0008703">
    <property type="term" value="F:5-amino-6-(5-phosphoribosylamino)uracil reductase activity"/>
    <property type="evidence" value="ECO:0007669"/>
    <property type="project" value="InterPro"/>
</dbReference>
<dbReference type="NCBIfam" id="TIGR00326">
    <property type="entry name" value="eubact_ribD"/>
    <property type="match status" value="1"/>
</dbReference>
<dbReference type="InterPro" id="IPR011549">
    <property type="entry name" value="RibD_C"/>
</dbReference>
<dbReference type="InterPro" id="IPR004794">
    <property type="entry name" value="Eubact_RibD"/>
</dbReference>
<accession>A0A381VS09</accession>
<dbReference type="NCBIfam" id="TIGR00227">
    <property type="entry name" value="ribD_Cterm"/>
    <property type="match status" value="1"/>
</dbReference>
<comment type="pathway">
    <text evidence="1">Cofactor biosynthesis; riboflavin biosynthesis; 5-amino-6-(D-ribitylamino)uracil from GTP: step 2/4.</text>
</comment>
<feature type="domain" description="CMP/dCMP-type deaminase" evidence="9">
    <location>
        <begin position="1"/>
        <end position="120"/>
    </location>
</feature>
<dbReference type="EMBL" id="UINC01009437">
    <property type="protein sequence ID" value="SVA42333.1"/>
    <property type="molecule type" value="Genomic_DNA"/>
</dbReference>
<dbReference type="Gene3D" id="3.40.140.10">
    <property type="entry name" value="Cytidine Deaminase, domain 2"/>
    <property type="match status" value="1"/>
</dbReference>
<reference evidence="10" key="1">
    <citation type="submission" date="2018-05" db="EMBL/GenBank/DDBJ databases">
        <authorList>
            <person name="Lanie J.A."/>
            <person name="Ng W.-L."/>
            <person name="Kazmierczak K.M."/>
            <person name="Andrzejewski T.M."/>
            <person name="Davidsen T.M."/>
            <person name="Wayne K.J."/>
            <person name="Tettelin H."/>
            <person name="Glass J.I."/>
            <person name="Rusch D."/>
            <person name="Podicherti R."/>
            <person name="Tsui H.-C.T."/>
            <person name="Winkler M.E."/>
        </authorList>
    </citation>
    <scope>NUCLEOTIDE SEQUENCE</scope>
</reference>
<dbReference type="InterPro" id="IPR002125">
    <property type="entry name" value="CMP_dCMP_dom"/>
</dbReference>
<sequence length="359" mass="38152">MSYMDIALAVGKKARGISNPNPPVGAVLEKNGQVLSEGFTGIPGSPHAEVMAITAAGDGAEKAALYVTLEPCCHFGRTPPCTEAIIESGISKVYIAIKDPDKRVWGKGIGRLQEAGIEVVLGIGEKAAEVDLEAHIKLSKTGFPLITAKFAVSLDGKIATSSGDAKWITSEESRARAHFMRFESDAIMVGVNTVIADDPRLTVRLNEKKIERQPLRVIIDSSGRIPEKSALFLEKGTTLVASTQDFKLPDNLQNVKIKAFPSKEARVDLTSVLKYLGNIPVSSVLVEGGSELLGSLFDEGLVDKVVAFISPSIIGGKLSLSAVGGRGANVMSEKYSLVNVSREFIGPDVLISGYCEKGD</sequence>
<dbReference type="GO" id="GO:0009231">
    <property type="term" value="P:riboflavin biosynthetic process"/>
    <property type="evidence" value="ECO:0007669"/>
    <property type="project" value="UniProtKB-UniPathway"/>
</dbReference>
<evidence type="ECO:0000256" key="5">
    <source>
        <dbReference type="ARBA" id="ARBA00022833"/>
    </source>
</evidence>
<dbReference type="InterPro" id="IPR050765">
    <property type="entry name" value="Riboflavin_Biosynth_HTPR"/>
</dbReference>
<keyword evidence="8" id="KW-0511">Multifunctional enzyme</keyword>
<evidence type="ECO:0000256" key="2">
    <source>
        <dbReference type="ARBA" id="ARBA00004910"/>
    </source>
</evidence>
<dbReference type="Pfam" id="PF01872">
    <property type="entry name" value="RibD_C"/>
    <property type="match status" value="1"/>
</dbReference>
<name>A0A381VS09_9ZZZZ</name>
<dbReference type="PANTHER" id="PTHR38011:SF7">
    <property type="entry name" value="2,5-DIAMINO-6-RIBOSYLAMINO-4(3H)-PYRIMIDINONE 5'-PHOSPHATE REDUCTASE"/>
    <property type="match status" value="1"/>
</dbReference>
<dbReference type="PANTHER" id="PTHR38011">
    <property type="entry name" value="DIHYDROFOLATE REDUCTASE FAMILY PROTEIN (AFU_ORTHOLOGUE AFUA_8G06820)"/>
    <property type="match status" value="1"/>
</dbReference>
<dbReference type="SUPFAM" id="SSF53927">
    <property type="entry name" value="Cytidine deaminase-like"/>
    <property type="match status" value="1"/>
</dbReference>
<organism evidence="10">
    <name type="scientific">marine metagenome</name>
    <dbReference type="NCBI Taxonomy" id="408172"/>
    <lineage>
        <taxon>unclassified sequences</taxon>
        <taxon>metagenomes</taxon>
        <taxon>ecological metagenomes</taxon>
    </lineage>
</organism>
<dbReference type="GO" id="GO:0008270">
    <property type="term" value="F:zinc ion binding"/>
    <property type="evidence" value="ECO:0007669"/>
    <property type="project" value="InterPro"/>
</dbReference>
<keyword evidence="4" id="KW-0479">Metal-binding</keyword>
<gene>
    <name evidence="10" type="ORF">METZ01_LOCUS95187</name>
</gene>
<dbReference type="CDD" id="cd01284">
    <property type="entry name" value="Riboflavin_deaminase-reductase"/>
    <property type="match status" value="1"/>
</dbReference>
<dbReference type="InterPro" id="IPR002734">
    <property type="entry name" value="RibDG_C"/>
</dbReference>
<keyword evidence="6" id="KW-0521">NADP</keyword>
<dbReference type="SUPFAM" id="SSF53597">
    <property type="entry name" value="Dihydrofolate reductase-like"/>
    <property type="match status" value="1"/>
</dbReference>
<dbReference type="PROSITE" id="PS51747">
    <property type="entry name" value="CYT_DCMP_DEAMINASES_2"/>
    <property type="match status" value="1"/>
</dbReference>
<proteinExistence type="predicted"/>
<dbReference type="GO" id="GO:0008835">
    <property type="term" value="F:diaminohydroxyphosphoribosylaminopyrimidine deaminase activity"/>
    <property type="evidence" value="ECO:0007669"/>
    <property type="project" value="InterPro"/>
</dbReference>